<accession>A0AAQ4EWB8</accession>
<evidence type="ECO:0000313" key="7">
    <source>
        <dbReference type="Proteomes" id="UP001321473"/>
    </source>
</evidence>
<evidence type="ECO:0000256" key="3">
    <source>
        <dbReference type="ARBA" id="ARBA00022833"/>
    </source>
</evidence>
<dbReference type="AlphaFoldDB" id="A0AAQ4EWB8"/>
<dbReference type="Proteomes" id="UP001321473">
    <property type="component" value="Unassembled WGS sequence"/>
</dbReference>
<dbReference type="GO" id="GO:0043122">
    <property type="term" value="P:regulation of canonical NF-kappaB signal transduction"/>
    <property type="evidence" value="ECO:0007669"/>
    <property type="project" value="TreeGrafter"/>
</dbReference>
<dbReference type="GO" id="GO:0008270">
    <property type="term" value="F:zinc ion binding"/>
    <property type="evidence" value="ECO:0007669"/>
    <property type="project" value="UniProtKB-KW"/>
</dbReference>
<dbReference type="InterPro" id="IPR017907">
    <property type="entry name" value="Znf_RING_CS"/>
</dbReference>
<evidence type="ECO:0000256" key="1">
    <source>
        <dbReference type="ARBA" id="ARBA00022723"/>
    </source>
</evidence>
<feature type="domain" description="TRAF1-6 MATH" evidence="5">
    <location>
        <begin position="338"/>
        <end position="446"/>
    </location>
</feature>
<proteinExistence type="predicted"/>
<evidence type="ECO:0000256" key="4">
    <source>
        <dbReference type="SAM" id="MobiDB-lite"/>
    </source>
</evidence>
<dbReference type="CDD" id="cd16449">
    <property type="entry name" value="RING-HC"/>
    <property type="match status" value="1"/>
</dbReference>
<evidence type="ECO:0000313" key="6">
    <source>
        <dbReference type="EMBL" id="KAK8778868.1"/>
    </source>
</evidence>
<gene>
    <name evidence="6" type="ORF">V5799_019793</name>
</gene>
<dbReference type="InterPro" id="IPR008974">
    <property type="entry name" value="TRAF-like"/>
</dbReference>
<dbReference type="PANTHER" id="PTHR10131">
    <property type="entry name" value="TNF RECEPTOR ASSOCIATED FACTOR"/>
    <property type="match status" value="1"/>
</dbReference>
<dbReference type="GO" id="GO:0009898">
    <property type="term" value="C:cytoplasmic side of plasma membrane"/>
    <property type="evidence" value="ECO:0007669"/>
    <property type="project" value="TreeGrafter"/>
</dbReference>
<keyword evidence="3" id="KW-0862">Zinc</keyword>
<reference evidence="6 7" key="1">
    <citation type="journal article" date="2023" name="Arcadia Sci">
        <title>De novo assembly of a long-read Amblyomma americanum tick genome.</title>
        <authorList>
            <person name="Chou S."/>
            <person name="Poskanzer K.E."/>
            <person name="Rollins M."/>
            <person name="Thuy-Boun P.S."/>
        </authorList>
    </citation>
    <scope>NUCLEOTIDE SEQUENCE [LARGE SCALE GENOMIC DNA]</scope>
    <source>
        <strain evidence="6">F_SG_1</strain>
        <tissue evidence="6">Salivary glands</tissue>
    </source>
</reference>
<keyword evidence="7" id="KW-1185">Reference proteome</keyword>
<feature type="region of interest" description="Disordered" evidence="4">
    <location>
        <begin position="235"/>
        <end position="268"/>
    </location>
</feature>
<dbReference type="Gene3D" id="3.30.40.10">
    <property type="entry name" value="Zinc/RING finger domain, C3HC4 (zinc finger)"/>
    <property type="match status" value="2"/>
</dbReference>
<organism evidence="6 7">
    <name type="scientific">Amblyomma americanum</name>
    <name type="common">Lone star tick</name>
    <dbReference type="NCBI Taxonomy" id="6943"/>
    <lineage>
        <taxon>Eukaryota</taxon>
        <taxon>Metazoa</taxon>
        <taxon>Ecdysozoa</taxon>
        <taxon>Arthropoda</taxon>
        <taxon>Chelicerata</taxon>
        <taxon>Arachnida</taxon>
        <taxon>Acari</taxon>
        <taxon>Parasitiformes</taxon>
        <taxon>Ixodida</taxon>
        <taxon>Ixodoidea</taxon>
        <taxon>Ixodidae</taxon>
        <taxon>Amblyomminae</taxon>
        <taxon>Amblyomma</taxon>
    </lineage>
</organism>
<dbReference type="PANTHER" id="PTHR10131:SF138">
    <property type="entry name" value="RE66324P"/>
    <property type="match status" value="1"/>
</dbReference>
<dbReference type="InterPro" id="IPR049342">
    <property type="entry name" value="TRAF1-6_MATH_dom"/>
</dbReference>
<keyword evidence="1" id="KW-0479">Metal-binding</keyword>
<dbReference type="SUPFAM" id="SSF57850">
    <property type="entry name" value="RING/U-box"/>
    <property type="match status" value="1"/>
</dbReference>
<keyword evidence="2" id="KW-0863">Zinc-finger</keyword>
<sequence>MPAEEDDNGSVSTVQSCRDMAPRDTYTLLGYSRDLDWRPTRFVDPVPSVRVCSLCGLIPEATVQLPCTHILCRPCYDGCLRQGGVCALDEQGFTSEDAEWISLSLDNFMRRKVHCWNDVNGCDVVVEVSKIADHFSNECDFHATSCSKCASTVLHRDVIEHLKSGCLTAFVPGPPVPPGDESPRERMKQNAETRKALIEAVAALEDTKAQKTSLEASLKELKELLSQSFAALATMERSSSDSGSEAGDTSRKRHNSKQRDPNGSCEAKHLREGIAEVLRAWKDYQIRYMTQRANEASEKSQSPSKNRHEWFAMSYASLKEVALRDGKADAPSSPGYFFGYRIEPIIRFKTHGKNVRMHFGLQVLRGEHDEQLLWPFHHNVRLWMMVPSGQASGGCPLEINAEAVGERFYARPADGARGNGPCFSSSSVDLKALESGGFVENDRLRLRFEVLP</sequence>
<evidence type="ECO:0000259" key="5">
    <source>
        <dbReference type="Pfam" id="PF21355"/>
    </source>
</evidence>
<evidence type="ECO:0000256" key="2">
    <source>
        <dbReference type="ARBA" id="ARBA00022771"/>
    </source>
</evidence>
<protein>
    <recommendedName>
        <fullName evidence="5">TRAF1-6 MATH domain-containing protein</fullName>
    </recommendedName>
</protein>
<dbReference type="Pfam" id="PF21355">
    <property type="entry name" value="TRAF-mep_MATH"/>
    <property type="match status" value="1"/>
</dbReference>
<dbReference type="Gene3D" id="2.60.210.10">
    <property type="entry name" value="Apoptosis, Tumor Necrosis Factor Receptor Associated Protein 2, Chain A"/>
    <property type="match status" value="1"/>
</dbReference>
<dbReference type="SUPFAM" id="SSF49599">
    <property type="entry name" value="TRAF domain-like"/>
    <property type="match status" value="1"/>
</dbReference>
<dbReference type="InterPro" id="IPR013083">
    <property type="entry name" value="Znf_RING/FYVE/PHD"/>
</dbReference>
<name>A0AAQ4EWB8_AMBAM</name>
<dbReference type="PROSITE" id="PS00518">
    <property type="entry name" value="ZF_RING_1"/>
    <property type="match status" value="1"/>
</dbReference>
<comment type="caution">
    <text evidence="6">The sequence shown here is derived from an EMBL/GenBank/DDBJ whole genome shotgun (WGS) entry which is preliminary data.</text>
</comment>
<dbReference type="EMBL" id="JARKHS020010334">
    <property type="protein sequence ID" value="KAK8778868.1"/>
    <property type="molecule type" value="Genomic_DNA"/>
</dbReference>
<dbReference type="GO" id="GO:0005164">
    <property type="term" value="F:tumor necrosis factor receptor binding"/>
    <property type="evidence" value="ECO:0007669"/>
    <property type="project" value="TreeGrafter"/>
</dbReference>